<sequence length="303" mass="30752">MTHRPLASDTWGIPSGDFLGGYLLLCGLTVLAVLIARSGPRRPPRRIAVLSPAETGMMIADGNAVVAALAQLRAAGVIDADGRTVRPVTREDRATLDWFVRSVADRLEKRSTSLVRDLEAPLRQLRSGLVRDGLLRARPSSPGPALLLLPVIALGAVRIVAGAVGAKPVGFLTVAVVAVTATFLVLALRTRRLTPAGRRELAAARQRHAHLHPRLKPSMRTYGAVAAAYAAALFGAAGLAQLDATLAAGTYAAQAGALTPPFVIGGGGGSSSCASPSSSTCGASSSCSSSSSSSSCGGGGCGG</sequence>
<dbReference type="NCBIfam" id="TIGR04222">
    <property type="entry name" value="near_uncomplex"/>
    <property type="match status" value="1"/>
</dbReference>
<name>A0A5C5S7D0_9ACTN</name>
<keyword evidence="2" id="KW-0812">Transmembrane</keyword>
<evidence type="ECO:0000313" key="3">
    <source>
        <dbReference type="EMBL" id="TWS30792.1"/>
    </source>
</evidence>
<proteinExistence type="predicted"/>
<evidence type="ECO:0000256" key="2">
    <source>
        <dbReference type="SAM" id="Phobius"/>
    </source>
</evidence>
<keyword evidence="2" id="KW-1133">Transmembrane helix</keyword>
<feature type="region of interest" description="Disordered" evidence="1">
    <location>
        <begin position="276"/>
        <end position="303"/>
    </location>
</feature>
<reference evidence="3 4" key="1">
    <citation type="submission" date="2019-06" db="EMBL/GenBank/DDBJ databases">
        <title>Tsukamurella conjunctivitidis sp. nov., Tsukamurella assacharolytica sp. nov. and Tsukamurella sputae sp. nov. isolated from patients with conjunctivitis, bacteraemia (lymphoma) and respiratory infection (sputum) in Hong Kong.</title>
        <authorList>
            <person name="Teng J.L.L."/>
            <person name="Lee H.H."/>
            <person name="Fong J.Y.H."/>
            <person name="Fok K.M.N."/>
            <person name="Lau S.K.P."/>
            <person name="Woo P.C.Y."/>
        </authorList>
    </citation>
    <scope>NUCLEOTIDE SEQUENCE [LARGE SCALE GENOMIC DNA]</scope>
    <source>
        <strain evidence="3 4">HKU72</strain>
    </source>
</reference>
<dbReference type="Proteomes" id="UP000319375">
    <property type="component" value="Unassembled WGS sequence"/>
</dbReference>
<dbReference type="OrthoDB" id="4475641at2"/>
<evidence type="ECO:0000313" key="4">
    <source>
        <dbReference type="Proteomes" id="UP000319375"/>
    </source>
</evidence>
<feature type="transmembrane region" description="Helical" evidence="2">
    <location>
        <begin position="221"/>
        <end position="240"/>
    </location>
</feature>
<comment type="caution">
    <text evidence="3">The sequence shown here is derived from an EMBL/GenBank/DDBJ whole genome shotgun (WGS) entry which is preliminary data.</text>
</comment>
<gene>
    <name evidence="3" type="ORF">FK530_02730</name>
</gene>
<evidence type="ECO:0000256" key="1">
    <source>
        <dbReference type="SAM" id="MobiDB-lite"/>
    </source>
</evidence>
<keyword evidence="4" id="KW-1185">Reference proteome</keyword>
<feature type="compositionally biased region" description="Low complexity" evidence="1">
    <location>
        <begin position="276"/>
        <end position="295"/>
    </location>
</feature>
<organism evidence="3 4">
    <name type="scientific">Tsukamurella conjunctivitidis</name>
    <dbReference type="NCBI Taxonomy" id="2592068"/>
    <lineage>
        <taxon>Bacteria</taxon>
        <taxon>Bacillati</taxon>
        <taxon>Actinomycetota</taxon>
        <taxon>Actinomycetes</taxon>
        <taxon>Mycobacteriales</taxon>
        <taxon>Tsukamurellaceae</taxon>
        <taxon>Tsukamurella</taxon>
    </lineage>
</organism>
<feature type="transmembrane region" description="Helical" evidence="2">
    <location>
        <begin position="145"/>
        <end position="164"/>
    </location>
</feature>
<feature type="transmembrane region" description="Helical" evidence="2">
    <location>
        <begin position="18"/>
        <end position="36"/>
    </location>
</feature>
<keyword evidence="2" id="KW-0472">Membrane</keyword>
<dbReference type="AlphaFoldDB" id="A0A5C5S7D0"/>
<dbReference type="RefSeq" id="WP_146485421.1">
    <property type="nucleotide sequence ID" value="NZ_VIGX01000001.1"/>
</dbReference>
<dbReference type="InterPro" id="IPR026467">
    <property type="entry name" value="Ser/Gly_Cys_C_dom"/>
</dbReference>
<protein>
    <submittedName>
        <fullName evidence="3">TIGR04222 domain-containing membrane protein</fullName>
    </submittedName>
</protein>
<dbReference type="EMBL" id="VIGX01000001">
    <property type="protein sequence ID" value="TWS30792.1"/>
    <property type="molecule type" value="Genomic_DNA"/>
</dbReference>
<accession>A0A5C5S7D0</accession>
<feature type="transmembrane region" description="Helical" evidence="2">
    <location>
        <begin position="170"/>
        <end position="188"/>
    </location>
</feature>